<proteinExistence type="inferred from homology"/>
<comment type="similarity">
    <text evidence="2">Belongs to the polysaccharide synthase family.</text>
</comment>
<evidence type="ECO:0000256" key="1">
    <source>
        <dbReference type="ARBA" id="ARBA00004651"/>
    </source>
</evidence>
<dbReference type="GO" id="GO:0005886">
    <property type="term" value="C:plasma membrane"/>
    <property type="evidence" value="ECO:0007669"/>
    <property type="project" value="UniProtKB-SubCell"/>
</dbReference>
<feature type="non-terminal residue" evidence="8">
    <location>
        <position position="182"/>
    </location>
</feature>
<dbReference type="Pfam" id="PF13440">
    <property type="entry name" value="Polysacc_synt_3"/>
    <property type="match status" value="1"/>
</dbReference>
<gene>
    <name evidence="8" type="ORF">METZ01_LOCUS286849</name>
</gene>
<evidence type="ECO:0000256" key="2">
    <source>
        <dbReference type="ARBA" id="ARBA00007430"/>
    </source>
</evidence>
<evidence type="ECO:0000256" key="3">
    <source>
        <dbReference type="ARBA" id="ARBA00022475"/>
    </source>
</evidence>
<feature type="transmembrane region" description="Helical" evidence="7">
    <location>
        <begin position="95"/>
        <end position="115"/>
    </location>
</feature>
<comment type="subcellular location">
    <subcellularLocation>
        <location evidence="1">Cell membrane</location>
        <topology evidence="1">Multi-pass membrane protein</topology>
    </subcellularLocation>
</comment>
<accession>A0A382LDN5</accession>
<protein>
    <recommendedName>
        <fullName evidence="9">Polysaccharide biosynthesis protein C-terminal domain-containing protein</fullName>
    </recommendedName>
</protein>
<evidence type="ECO:0000313" key="8">
    <source>
        <dbReference type="EMBL" id="SVC33995.1"/>
    </source>
</evidence>
<feature type="transmembrane region" description="Helical" evidence="7">
    <location>
        <begin position="153"/>
        <end position="173"/>
    </location>
</feature>
<dbReference type="PANTHER" id="PTHR30250:SF10">
    <property type="entry name" value="LIPOPOLYSACCHARIDE BIOSYNTHESIS PROTEIN WZXC"/>
    <property type="match status" value="1"/>
</dbReference>
<keyword evidence="4 7" id="KW-0812">Transmembrane</keyword>
<name>A0A382LDN5_9ZZZZ</name>
<keyword evidence="5 7" id="KW-1133">Transmembrane helix</keyword>
<keyword evidence="6 7" id="KW-0472">Membrane</keyword>
<keyword evidence="3" id="KW-1003">Cell membrane</keyword>
<feature type="transmembrane region" description="Helical" evidence="7">
    <location>
        <begin position="58"/>
        <end position="83"/>
    </location>
</feature>
<evidence type="ECO:0008006" key="9">
    <source>
        <dbReference type="Google" id="ProtNLM"/>
    </source>
</evidence>
<sequence length="182" mass="19573">MRIVAFAGDVALYRLLLPEVFGLVIPIAFLAGLIKQFSDLGLAATLLQQSAEPSESDLRIVFTVQAVLVVIAASIIFIGGPFILDVLDEGSPNPWLIRVFAASVLVSAFRAVPAAMLERHLNFGRLAFADVSGTVWFYTVGIFLAVIGVGPWALVAAHVGASIVPTLLLLFFFPWRPVPTIQ</sequence>
<dbReference type="InterPro" id="IPR050833">
    <property type="entry name" value="Poly_Biosynth_Transport"/>
</dbReference>
<organism evidence="8">
    <name type="scientific">marine metagenome</name>
    <dbReference type="NCBI Taxonomy" id="408172"/>
    <lineage>
        <taxon>unclassified sequences</taxon>
        <taxon>metagenomes</taxon>
        <taxon>ecological metagenomes</taxon>
    </lineage>
</organism>
<evidence type="ECO:0000256" key="6">
    <source>
        <dbReference type="ARBA" id="ARBA00023136"/>
    </source>
</evidence>
<evidence type="ECO:0000256" key="4">
    <source>
        <dbReference type="ARBA" id="ARBA00022692"/>
    </source>
</evidence>
<evidence type="ECO:0000256" key="7">
    <source>
        <dbReference type="SAM" id="Phobius"/>
    </source>
</evidence>
<feature type="transmembrane region" description="Helical" evidence="7">
    <location>
        <begin position="127"/>
        <end position="147"/>
    </location>
</feature>
<dbReference type="EMBL" id="UINC01085969">
    <property type="protein sequence ID" value="SVC33995.1"/>
    <property type="molecule type" value="Genomic_DNA"/>
</dbReference>
<dbReference type="AlphaFoldDB" id="A0A382LDN5"/>
<evidence type="ECO:0000256" key="5">
    <source>
        <dbReference type="ARBA" id="ARBA00022989"/>
    </source>
</evidence>
<feature type="transmembrane region" description="Helical" evidence="7">
    <location>
        <begin position="20"/>
        <end position="37"/>
    </location>
</feature>
<dbReference type="PANTHER" id="PTHR30250">
    <property type="entry name" value="PST FAMILY PREDICTED COLANIC ACID TRANSPORTER"/>
    <property type="match status" value="1"/>
</dbReference>
<reference evidence="8" key="1">
    <citation type="submission" date="2018-05" db="EMBL/GenBank/DDBJ databases">
        <authorList>
            <person name="Lanie J.A."/>
            <person name="Ng W.-L."/>
            <person name="Kazmierczak K.M."/>
            <person name="Andrzejewski T.M."/>
            <person name="Davidsen T.M."/>
            <person name="Wayne K.J."/>
            <person name="Tettelin H."/>
            <person name="Glass J.I."/>
            <person name="Rusch D."/>
            <person name="Podicherti R."/>
            <person name="Tsui H.-C.T."/>
            <person name="Winkler M.E."/>
        </authorList>
    </citation>
    <scope>NUCLEOTIDE SEQUENCE</scope>
</reference>